<dbReference type="Proteomes" id="UP001321760">
    <property type="component" value="Unassembled WGS sequence"/>
</dbReference>
<protein>
    <submittedName>
        <fullName evidence="4">Beta-lactamase/transpeptidase-like protein</fullName>
    </submittedName>
</protein>
<feature type="domain" description="Beta-lactamase-related" evidence="2">
    <location>
        <begin position="20"/>
        <end position="374"/>
    </location>
</feature>
<dbReference type="Gene3D" id="3.40.710.10">
    <property type="entry name" value="DD-peptidase/beta-lactamase superfamily"/>
    <property type="match status" value="1"/>
</dbReference>
<evidence type="ECO:0000259" key="3">
    <source>
        <dbReference type="Pfam" id="PF11954"/>
    </source>
</evidence>
<sequence>MKGHGIAEGLRATGPAINSILASSGTAGAAVGVLHHGEIIHTAGYGFRDLDRRLPMDQNSVVSLFSLTKFMTSAAIGSLVDSNSNAASWDSTFASLVPGFRHHNATVQKETTLRDLLSHRVGLAQYNALFMQDKGRLYLDKSETLNTASALPLTAGFREKFQYNNWNYALAALTTQSLANLSLGEYLVKHFFEPLEMKNTTVVRPPDGSSDISEGYMALSSGTPARTERPFAGNDQIMFGAMGVNSCVKDLLIFYGEALRACNDQLARKTTSTEGSPFKQVSTMWSSQIPLPDPSLLERSYAFGLFRVQLPQPMTSSTMNNGRIPRSQIPVVGKGAKPQLALYHGGNSAASQNWVILLPETQSAVVVLTNTMANCDAANLIGSMLLEELLESPEKNDYEELSRVAAKAGVEQWHALHASLEKKRVPGTKPKPLEAYTGKYWNHVGNFYIEVFLDKEGGELAFCLQGDKSMTYKLHHYNYDVFCWVLTQDENAATGRFPYTSEGQWLLRFEGESDAIGGLRWNQNGVKDGEFFHKGEYCKSYLTAN</sequence>
<dbReference type="InterPro" id="IPR012338">
    <property type="entry name" value="Beta-lactam/transpept-like"/>
</dbReference>
<accession>A0AAV9H3M9</accession>
<dbReference type="Pfam" id="PF11954">
    <property type="entry name" value="DUF3471"/>
    <property type="match status" value="1"/>
</dbReference>
<keyword evidence="5" id="KW-1185">Reference proteome</keyword>
<dbReference type="PANTHER" id="PTHR46825:SF14">
    <property type="entry name" value="BETA-LACTAMASE-RELATED DOMAIN-CONTAINING PROTEIN"/>
    <property type="match status" value="1"/>
</dbReference>
<name>A0AAV9H3M9_9PEZI</name>
<proteinExistence type="inferred from homology"/>
<gene>
    <name evidence="4" type="ORF">QBC34DRAFT_389710</name>
</gene>
<organism evidence="4 5">
    <name type="scientific">Podospora aff. communis PSN243</name>
    <dbReference type="NCBI Taxonomy" id="3040156"/>
    <lineage>
        <taxon>Eukaryota</taxon>
        <taxon>Fungi</taxon>
        <taxon>Dikarya</taxon>
        <taxon>Ascomycota</taxon>
        <taxon>Pezizomycotina</taxon>
        <taxon>Sordariomycetes</taxon>
        <taxon>Sordariomycetidae</taxon>
        <taxon>Sordariales</taxon>
        <taxon>Podosporaceae</taxon>
        <taxon>Podospora</taxon>
    </lineage>
</organism>
<comment type="similarity">
    <text evidence="1">Belongs to the peptidase S12 family.</text>
</comment>
<feature type="domain" description="Peptidase S12 Pab87-related C-terminal" evidence="3">
    <location>
        <begin position="423"/>
        <end position="522"/>
    </location>
</feature>
<dbReference type="InterPro" id="IPR050491">
    <property type="entry name" value="AmpC-like"/>
</dbReference>
<reference evidence="4" key="2">
    <citation type="submission" date="2023-05" db="EMBL/GenBank/DDBJ databases">
        <authorList>
            <consortium name="Lawrence Berkeley National Laboratory"/>
            <person name="Steindorff A."/>
            <person name="Hensen N."/>
            <person name="Bonometti L."/>
            <person name="Westerberg I."/>
            <person name="Brannstrom I.O."/>
            <person name="Guillou S."/>
            <person name="Cros-Aarteil S."/>
            <person name="Calhoun S."/>
            <person name="Haridas S."/>
            <person name="Kuo A."/>
            <person name="Mondo S."/>
            <person name="Pangilinan J."/>
            <person name="Riley R."/>
            <person name="Labutti K."/>
            <person name="Andreopoulos B."/>
            <person name="Lipzen A."/>
            <person name="Chen C."/>
            <person name="Yanf M."/>
            <person name="Daum C."/>
            <person name="Ng V."/>
            <person name="Clum A."/>
            <person name="Ohm R."/>
            <person name="Martin F."/>
            <person name="Silar P."/>
            <person name="Natvig D."/>
            <person name="Lalanne C."/>
            <person name="Gautier V."/>
            <person name="Ament-Velasquez S.L."/>
            <person name="Kruys A."/>
            <person name="Hutchinson M.I."/>
            <person name="Powell A.J."/>
            <person name="Barry K."/>
            <person name="Miller A.N."/>
            <person name="Grigoriev I.V."/>
            <person name="Debuchy R."/>
            <person name="Gladieux P."/>
            <person name="Thoren M.H."/>
            <person name="Johannesson H."/>
        </authorList>
    </citation>
    <scope>NUCLEOTIDE SEQUENCE</scope>
    <source>
        <strain evidence="4">PSN243</strain>
    </source>
</reference>
<evidence type="ECO:0000313" key="4">
    <source>
        <dbReference type="EMBL" id="KAK4455290.1"/>
    </source>
</evidence>
<reference evidence="4" key="1">
    <citation type="journal article" date="2023" name="Mol. Phylogenet. Evol.">
        <title>Genome-scale phylogeny and comparative genomics of the fungal order Sordariales.</title>
        <authorList>
            <person name="Hensen N."/>
            <person name="Bonometti L."/>
            <person name="Westerberg I."/>
            <person name="Brannstrom I.O."/>
            <person name="Guillou S."/>
            <person name="Cros-Aarteil S."/>
            <person name="Calhoun S."/>
            <person name="Haridas S."/>
            <person name="Kuo A."/>
            <person name="Mondo S."/>
            <person name="Pangilinan J."/>
            <person name="Riley R."/>
            <person name="LaButti K."/>
            <person name="Andreopoulos B."/>
            <person name="Lipzen A."/>
            <person name="Chen C."/>
            <person name="Yan M."/>
            <person name="Daum C."/>
            <person name="Ng V."/>
            <person name="Clum A."/>
            <person name="Steindorff A."/>
            <person name="Ohm R.A."/>
            <person name="Martin F."/>
            <person name="Silar P."/>
            <person name="Natvig D.O."/>
            <person name="Lalanne C."/>
            <person name="Gautier V."/>
            <person name="Ament-Velasquez S.L."/>
            <person name="Kruys A."/>
            <person name="Hutchinson M.I."/>
            <person name="Powell A.J."/>
            <person name="Barry K."/>
            <person name="Miller A.N."/>
            <person name="Grigoriev I.V."/>
            <person name="Debuchy R."/>
            <person name="Gladieux P."/>
            <person name="Hiltunen Thoren M."/>
            <person name="Johannesson H."/>
        </authorList>
    </citation>
    <scope>NUCLEOTIDE SEQUENCE</scope>
    <source>
        <strain evidence="4">PSN243</strain>
    </source>
</reference>
<dbReference type="Gene3D" id="2.40.128.600">
    <property type="match status" value="1"/>
</dbReference>
<dbReference type="EMBL" id="MU865914">
    <property type="protein sequence ID" value="KAK4455290.1"/>
    <property type="molecule type" value="Genomic_DNA"/>
</dbReference>
<dbReference type="SUPFAM" id="SSF56601">
    <property type="entry name" value="beta-lactamase/transpeptidase-like"/>
    <property type="match status" value="1"/>
</dbReference>
<evidence type="ECO:0000259" key="2">
    <source>
        <dbReference type="Pfam" id="PF00144"/>
    </source>
</evidence>
<dbReference type="InterPro" id="IPR001466">
    <property type="entry name" value="Beta-lactam-related"/>
</dbReference>
<evidence type="ECO:0000313" key="5">
    <source>
        <dbReference type="Proteomes" id="UP001321760"/>
    </source>
</evidence>
<evidence type="ECO:0000256" key="1">
    <source>
        <dbReference type="ARBA" id="ARBA00038215"/>
    </source>
</evidence>
<dbReference type="AlphaFoldDB" id="A0AAV9H3M9"/>
<comment type="caution">
    <text evidence="4">The sequence shown here is derived from an EMBL/GenBank/DDBJ whole genome shotgun (WGS) entry which is preliminary data.</text>
</comment>
<dbReference type="PANTHER" id="PTHR46825">
    <property type="entry name" value="D-ALANYL-D-ALANINE-CARBOXYPEPTIDASE/ENDOPEPTIDASE AMPH"/>
    <property type="match status" value="1"/>
</dbReference>
<dbReference type="Pfam" id="PF00144">
    <property type="entry name" value="Beta-lactamase"/>
    <property type="match status" value="1"/>
</dbReference>
<dbReference type="InterPro" id="IPR021860">
    <property type="entry name" value="Peptidase_S12_Pab87-rel_C"/>
</dbReference>